<keyword evidence="2" id="KW-1185">Reference proteome</keyword>
<dbReference type="Proteomes" id="UP000011547">
    <property type="component" value="Chromosome"/>
</dbReference>
<dbReference type="eggNOG" id="COG2965">
    <property type="taxonomic scope" value="Bacteria"/>
</dbReference>
<gene>
    <name evidence="1" type="ORF">CDSE_0634</name>
</gene>
<name>M1LMH1_9PROT</name>
<dbReference type="HOGENOM" id="CLU_166075_1_1_4"/>
<dbReference type="Gene3D" id="2.40.50.140">
    <property type="entry name" value="Nucleic acid-binding proteins"/>
    <property type="match status" value="1"/>
</dbReference>
<organism evidence="1 2">
    <name type="scientific">Candidatus Kinetoplastidibacterium desouzai TCC079E</name>
    <dbReference type="NCBI Taxonomy" id="1208919"/>
    <lineage>
        <taxon>Bacteria</taxon>
        <taxon>Pseudomonadati</taxon>
        <taxon>Pseudomonadota</taxon>
        <taxon>Betaproteobacteria</taxon>
        <taxon>Candidatus Kinetoplastidibacterium</taxon>
    </lineage>
</organism>
<dbReference type="Pfam" id="PF22657">
    <property type="entry name" value="SSB_1"/>
    <property type="match status" value="1"/>
</dbReference>
<dbReference type="InterPro" id="IPR012340">
    <property type="entry name" value="NA-bd_OB-fold"/>
</dbReference>
<dbReference type="GO" id="GO:0006260">
    <property type="term" value="P:DNA replication"/>
    <property type="evidence" value="ECO:0007669"/>
    <property type="project" value="InterPro"/>
</dbReference>
<dbReference type="AlphaFoldDB" id="M1LMH1"/>
<evidence type="ECO:0000313" key="2">
    <source>
        <dbReference type="Proteomes" id="UP000011547"/>
    </source>
</evidence>
<dbReference type="STRING" id="1208919.CDSE_0634"/>
<dbReference type="KEGG" id="kde:CDSE_0634"/>
<dbReference type="OrthoDB" id="5296916at2"/>
<sequence length="98" mass="11058">MNVLNLSAMIISRNTIRYNHAGVPILEITLKSFSKVIEAGIERDVNLLINSIVVGDLTNVINKIPNDKEFCVSGFIALKYRNSMSLRFHLQRIINLSD</sequence>
<accession>M1LMH1</accession>
<reference evidence="1 2" key="1">
    <citation type="journal article" date="2013" name="Genome Biol. Evol.">
        <title>Genome evolution and phylogenomic analysis of candidatus kinetoplastibacterium, the betaproteobacterial endosymbionts of strigomonas and angomonas.</title>
        <authorList>
            <person name="Alves J.M."/>
            <person name="Serrano M.G."/>
            <person name="Maia da Silva F."/>
            <person name="Voegtly L.J."/>
            <person name="Matveyev A.V."/>
            <person name="Teixeira M.M."/>
            <person name="Camargo E.P."/>
            <person name="Buck G.A."/>
        </authorList>
    </citation>
    <scope>NUCLEOTIDE SEQUENCE [LARGE SCALE GENOMIC DNA]</scope>
    <source>
        <strain evidence="1 2">TCC079E</strain>
    </source>
</reference>
<dbReference type="SUPFAM" id="SSF50249">
    <property type="entry name" value="Nucleic acid-binding proteins"/>
    <property type="match status" value="1"/>
</dbReference>
<dbReference type="GO" id="GO:0003697">
    <property type="term" value="F:single-stranded DNA binding"/>
    <property type="evidence" value="ECO:0007669"/>
    <property type="project" value="InterPro"/>
</dbReference>
<proteinExistence type="predicted"/>
<dbReference type="RefSeq" id="WP_015396338.1">
    <property type="nucleotide sequence ID" value="NC_020294.1"/>
</dbReference>
<dbReference type="PATRIC" id="fig|1208919.3.peg.365"/>
<dbReference type="PIRSF" id="PIRSF003135">
    <property type="entry name" value="Primosomal_n"/>
    <property type="match status" value="1"/>
</dbReference>
<dbReference type="InterPro" id="IPR023646">
    <property type="entry name" value="Prisomal_replication_PriB"/>
</dbReference>
<evidence type="ECO:0000313" key="1">
    <source>
        <dbReference type="EMBL" id="AGF46927.1"/>
    </source>
</evidence>
<protein>
    <submittedName>
        <fullName evidence="1">Primosomal replication protein N</fullName>
    </submittedName>
</protein>
<dbReference type="GO" id="GO:0030894">
    <property type="term" value="C:replisome"/>
    <property type="evidence" value="ECO:0007669"/>
    <property type="project" value="InterPro"/>
</dbReference>
<dbReference type="EMBL" id="CP003803">
    <property type="protein sequence ID" value="AGF46927.1"/>
    <property type="molecule type" value="Genomic_DNA"/>
</dbReference>